<gene>
    <name evidence="1" type="ORF">NQD44_08800</name>
</gene>
<evidence type="ECO:0000313" key="1">
    <source>
        <dbReference type="EMBL" id="MCR1233201.1"/>
    </source>
</evidence>
<evidence type="ECO:0000313" key="2">
    <source>
        <dbReference type="Proteomes" id="UP001206089"/>
    </source>
</evidence>
<accession>A0AAW5LTM6</accession>
<protein>
    <submittedName>
        <fullName evidence="1">Uncharacterized protein</fullName>
    </submittedName>
</protein>
<dbReference type="EMBL" id="JANJPK010000025">
    <property type="protein sequence ID" value="MCR1233201.1"/>
    <property type="molecule type" value="Genomic_DNA"/>
</dbReference>
<dbReference type="Proteomes" id="UP001206089">
    <property type="component" value="Unassembled WGS sequence"/>
</dbReference>
<sequence length="91" mass="10435">MLIEVETIEEYMAALPENRKEAVKRLHQVIVEQLPAGFEVGILGGMINYYVPLTALMVIIAHQESPCLSLPWHHKRHTSPSTIWESIWTKN</sequence>
<comment type="caution">
    <text evidence="1">The sequence shown here is derived from an EMBL/GenBank/DDBJ whole genome shotgun (WGS) entry which is preliminary data.</text>
</comment>
<organism evidence="1 2">
    <name type="scientific">Streptococcus suis</name>
    <dbReference type="NCBI Taxonomy" id="1307"/>
    <lineage>
        <taxon>Bacteria</taxon>
        <taxon>Bacillati</taxon>
        <taxon>Bacillota</taxon>
        <taxon>Bacilli</taxon>
        <taxon>Lactobacillales</taxon>
        <taxon>Streptococcaceae</taxon>
        <taxon>Streptococcus</taxon>
    </lineage>
</organism>
<dbReference type="AlphaFoldDB" id="A0AAW5LTM6"/>
<dbReference type="RefSeq" id="WP_238137252.1">
    <property type="nucleotide sequence ID" value="NZ_JANJPK010000025.1"/>
</dbReference>
<proteinExistence type="predicted"/>
<reference evidence="1" key="1">
    <citation type="submission" date="2022-07" db="EMBL/GenBank/DDBJ databases">
        <authorList>
            <person name="Peng Z."/>
        </authorList>
    </citation>
    <scope>NUCLEOTIDE SEQUENCE</scope>
    <source>
        <strain evidence="1">2022WUSS069</strain>
    </source>
</reference>
<name>A0AAW5LTM6_STRSU</name>